<organism evidence="1 2">
    <name type="scientific">Thalassolituus hydrocarboniclasticus</name>
    <dbReference type="NCBI Taxonomy" id="2742796"/>
    <lineage>
        <taxon>Bacteria</taxon>
        <taxon>Pseudomonadati</taxon>
        <taxon>Pseudomonadota</taxon>
        <taxon>Gammaproteobacteria</taxon>
        <taxon>Oceanospirillales</taxon>
        <taxon>Oceanospirillaceae</taxon>
        <taxon>Thalassolituus</taxon>
    </lineage>
</organism>
<reference evidence="2" key="1">
    <citation type="submission" date="2020-06" db="EMBL/GenBank/DDBJ databases">
        <title>Thalassolituus marinus alknpb1M-1, a hydrocarbon-degrading bacterium isolated from the deep-sea overlying water using an in-situ strategy from the South China Sea basin.</title>
        <authorList>
            <person name="Dong C."/>
            <person name="Chen Y."/>
            <person name="Shao Z."/>
        </authorList>
    </citation>
    <scope>NUCLEOTIDE SEQUENCE [LARGE SCALE GENOMIC DNA]</scope>
    <source>
        <strain evidence="2">alknpb1M-1</strain>
    </source>
</reference>
<proteinExistence type="predicted"/>
<name>A0ABY6ABP5_9GAMM</name>
<evidence type="ECO:0000313" key="2">
    <source>
        <dbReference type="Proteomes" id="UP001065322"/>
    </source>
</evidence>
<dbReference type="GO" id="GO:0003746">
    <property type="term" value="F:translation elongation factor activity"/>
    <property type="evidence" value="ECO:0007669"/>
    <property type="project" value="UniProtKB-KW"/>
</dbReference>
<dbReference type="EMBL" id="CP054475">
    <property type="protein sequence ID" value="UXD88125.1"/>
    <property type="molecule type" value="Genomic_DNA"/>
</dbReference>
<accession>A0ABY6ABP5</accession>
<keyword evidence="1" id="KW-0251">Elongation factor</keyword>
<dbReference type="Proteomes" id="UP001065322">
    <property type="component" value="Chromosome"/>
</dbReference>
<sequence>MNTVPFAKSVLKEALLTALDEEINAALNAARQAQETASHEANKPENKYDTLALEAAYLAHGQSERIRELQETRIRIGQWPVPDFSDDDAIAAGALLQLQHPQQEARWLWLAPVGGRQLQVAGQSIQVISLQAPLAQQLSQLEVGDELTLNGQPGWEISALH</sequence>
<dbReference type="RefSeq" id="WP_260996875.1">
    <property type="nucleotide sequence ID" value="NZ_CP054475.1"/>
</dbReference>
<protein>
    <submittedName>
        <fullName evidence="1">Transcription elongation factor GreAB</fullName>
    </submittedName>
</protein>
<keyword evidence="1" id="KW-0648">Protein biosynthesis</keyword>
<keyword evidence="2" id="KW-1185">Reference proteome</keyword>
<evidence type="ECO:0000313" key="1">
    <source>
        <dbReference type="EMBL" id="UXD88125.1"/>
    </source>
</evidence>
<gene>
    <name evidence="1" type="ORF">HUF19_12110</name>
</gene>